<gene>
    <name evidence="2" type="ORF">UO65_3591</name>
</gene>
<name>W7IJU7_9PSEU</name>
<sequence length="244" mass="26117">MAMVEGQRGRGAGGARSLPMDALEQLRRQAVAAVGSGLSQTRVASMFGVSRKAVGTWVRAYQSGGESTLRPRPRGRRAGERLVLSAAQQREVVEALAAGPPDEAGLPWLVWTRKAVSELIARECGLVLAGTTIDKYLLRWELLGREGGVSRRAGCPPGTLSVTWTHPRPPAGTDELHALVAVGGRGTLHFLVGKTPFTGIAEFRRRLRMQCGRDVRLVPHDWPAAHAALLGECAGPGRDAVRPT</sequence>
<evidence type="ECO:0000313" key="2">
    <source>
        <dbReference type="EMBL" id="EWC61110.1"/>
    </source>
</evidence>
<accession>W7IJU7</accession>
<dbReference type="AlphaFoldDB" id="W7IJU7"/>
<dbReference type="STRING" id="909613.UO65_3591"/>
<dbReference type="EMBL" id="AYXG01000130">
    <property type="protein sequence ID" value="EWC61110.1"/>
    <property type="molecule type" value="Genomic_DNA"/>
</dbReference>
<comment type="caution">
    <text evidence="2">The sequence shown here is derived from an EMBL/GenBank/DDBJ whole genome shotgun (WGS) entry which is preliminary data.</text>
</comment>
<evidence type="ECO:0000259" key="1">
    <source>
        <dbReference type="Pfam" id="PF13518"/>
    </source>
</evidence>
<dbReference type="eggNOG" id="COG3415">
    <property type="taxonomic scope" value="Bacteria"/>
</dbReference>
<protein>
    <submittedName>
        <fullName evidence="2">Mobile element protein</fullName>
    </submittedName>
</protein>
<keyword evidence="3" id="KW-1185">Reference proteome</keyword>
<feature type="domain" description="Insertion element IS150 protein InsJ-like helix-turn-helix" evidence="1">
    <location>
        <begin position="27"/>
        <end position="77"/>
    </location>
</feature>
<evidence type="ECO:0000313" key="3">
    <source>
        <dbReference type="Proteomes" id="UP000019277"/>
    </source>
</evidence>
<dbReference type="Proteomes" id="UP000019277">
    <property type="component" value="Unassembled WGS sequence"/>
</dbReference>
<dbReference type="SUPFAM" id="SSF46689">
    <property type="entry name" value="Homeodomain-like"/>
    <property type="match status" value="1"/>
</dbReference>
<dbReference type="Pfam" id="PF13518">
    <property type="entry name" value="HTH_28"/>
    <property type="match status" value="1"/>
</dbReference>
<organism evidence="2 3">
    <name type="scientific">Actinokineospora spheciospongiae</name>
    <dbReference type="NCBI Taxonomy" id="909613"/>
    <lineage>
        <taxon>Bacteria</taxon>
        <taxon>Bacillati</taxon>
        <taxon>Actinomycetota</taxon>
        <taxon>Actinomycetes</taxon>
        <taxon>Pseudonocardiales</taxon>
        <taxon>Pseudonocardiaceae</taxon>
        <taxon>Actinokineospora</taxon>
    </lineage>
</organism>
<reference evidence="2 3" key="1">
    <citation type="journal article" date="2014" name="Genome Announc.">
        <title>Draft Genome Sequence of the Antitrypanosomally Active Sponge-Associated Bacterium Actinokineospora sp. Strain EG49.</title>
        <authorList>
            <person name="Harjes J."/>
            <person name="Ryu T."/>
            <person name="Abdelmohsen U.R."/>
            <person name="Moitinho-Silva L."/>
            <person name="Horn H."/>
            <person name="Ravasi T."/>
            <person name="Hentschel U."/>
        </authorList>
    </citation>
    <scope>NUCLEOTIDE SEQUENCE [LARGE SCALE GENOMIC DNA]</scope>
    <source>
        <strain evidence="2 3">EG49</strain>
    </source>
</reference>
<dbReference type="PATRIC" id="fig|909613.9.peg.3591"/>
<proteinExistence type="predicted"/>
<dbReference type="InterPro" id="IPR009057">
    <property type="entry name" value="Homeodomain-like_sf"/>
</dbReference>
<dbReference type="InterPro" id="IPR055247">
    <property type="entry name" value="InsJ-like_HTH"/>
</dbReference>